<accession>A0A367FF37</accession>
<gene>
    <name evidence="3" type="ORF">DQ384_21830</name>
</gene>
<proteinExistence type="predicted"/>
<feature type="transmembrane region" description="Helical" evidence="2">
    <location>
        <begin position="65"/>
        <end position="92"/>
    </location>
</feature>
<keyword evidence="4" id="KW-1185">Reference proteome</keyword>
<name>A0A367FF37_9ACTN</name>
<comment type="caution">
    <text evidence="3">The sequence shown here is derived from an EMBL/GenBank/DDBJ whole genome shotgun (WGS) entry which is preliminary data.</text>
</comment>
<evidence type="ECO:0000256" key="1">
    <source>
        <dbReference type="SAM" id="MobiDB-lite"/>
    </source>
</evidence>
<feature type="compositionally biased region" description="Basic and acidic residues" evidence="1">
    <location>
        <begin position="29"/>
        <end position="39"/>
    </location>
</feature>
<keyword evidence="2" id="KW-0472">Membrane</keyword>
<evidence type="ECO:0000256" key="2">
    <source>
        <dbReference type="SAM" id="Phobius"/>
    </source>
</evidence>
<feature type="region of interest" description="Disordered" evidence="1">
    <location>
        <begin position="27"/>
        <end position="55"/>
    </location>
</feature>
<dbReference type="Proteomes" id="UP000253094">
    <property type="component" value="Unassembled WGS sequence"/>
</dbReference>
<keyword evidence="2" id="KW-0812">Transmembrane</keyword>
<organism evidence="3 4">
    <name type="scientific">Sphaerisporangium album</name>
    <dbReference type="NCBI Taxonomy" id="509200"/>
    <lineage>
        <taxon>Bacteria</taxon>
        <taxon>Bacillati</taxon>
        <taxon>Actinomycetota</taxon>
        <taxon>Actinomycetes</taxon>
        <taxon>Streptosporangiales</taxon>
        <taxon>Streptosporangiaceae</taxon>
        <taxon>Sphaerisporangium</taxon>
    </lineage>
</organism>
<dbReference type="AlphaFoldDB" id="A0A367FF37"/>
<dbReference type="EMBL" id="QOIL01000012">
    <property type="protein sequence ID" value="RCG28996.1"/>
    <property type="molecule type" value="Genomic_DNA"/>
</dbReference>
<keyword evidence="2" id="KW-1133">Transmembrane helix</keyword>
<evidence type="ECO:0000313" key="4">
    <source>
        <dbReference type="Proteomes" id="UP000253094"/>
    </source>
</evidence>
<reference evidence="3 4" key="1">
    <citation type="submission" date="2018-06" db="EMBL/GenBank/DDBJ databases">
        <title>Sphaerisporangium craniellae sp. nov., isolated from a marine sponge in the South China Sea.</title>
        <authorList>
            <person name="Li L."/>
        </authorList>
    </citation>
    <scope>NUCLEOTIDE SEQUENCE [LARGE SCALE GENOMIC DNA]</scope>
    <source>
        <strain evidence="3 4">CCTCC AA 208026</strain>
    </source>
</reference>
<protein>
    <submittedName>
        <fullName evidence="3">Uncharacterized protein</fullName>
    </submittedName>
</protein>
<evidence type="ECO:0000313" key="3">
    <source>
        <dbReference type="EMBL" id="RCG28996.1"/>
    </source>
</evidence>
<sequence>MRLPVETVGILVGIVWAVAVCQPRQSKAARGEEGGDRQGCDVAAGGAGTRPTYSTDSVWPTRVQFAISIAVGLVSGNAAAGIGAGLAAAAVIQMIIT</sequence>